<dbReference type="AlphaFoldDB" id="A0A7W7CD56"/>
<accession>A0A7W7CD56</accession>
<dbReference type="Pfam" id="PF14016">
    <property type="entry name" value="DUF4232"/>
    <property type="match status" value="1"/>
</dbReference>
<evidence type="ECO:0000313" key="4">
    <source>
        <dbReference type="Proteomes" id="UP000533598"/>
    </source>
</evidence>
<reference evidence="3 4" key="1">
    <citation type="submission" date="2020-08" db="EMBL/GenBank/DDBJ databases">
        <title>Sequencing the genomes of 1000 actinobacteria strains.</title>
        <authorList>
            <person name="Klenk H.-P."/>
        </authorList>
    </citation>
    <scope>NUCLEOTIDE SEQUENCE [LARGE SCALE GENOMIC DNA]</scope>
    <source>
        <strain evidence="3 4">DSM 44230</strain>
    </source>
</reference>
<feature type="domain" description="DUF4232" evidence="2">
    <location>
        <begin position="38"/>
        <end position="164"/>
    </location>
</feature>
<dbReference type="RefSeq" id="WP_185003658.1">
    <property type="nucleotide sequence ID" value="NZ_BAAAUI010000002.1"/>
</dbReference>
<keyword evidence="4" id="KW-1185">Reference proteome</keyword>
<gene>
    <name evidence="3" type="ORF">HNR67_003864</name>
</gene>
<dbReference type="EMBL" id="JACHMH010000001">
    <property type="protein sequence ID" value="MBB4677746.1"/>
    <property type="molecule type" value="Genomic_DNA"/>
</dbReference>
<proteinExistence type="predicted"/>
<comment type="caution">
    <text evidence="3">The sequence shown here is derived from an EMBL/GenBank/DDBJ whole genome shotgun (WGS) entry which is preliminary data.</text>
</comment>
<protein>
    <recommendedName>
        <fullName evidence="2">DUF4232 domain-containing protein</fullName>
    </recommendedName>
</protein>
<feature type="chain" id="PRO_5030912141" description="DUF4232 domain-containing protein" evidence="1">
    <location>
        <begin position="32"/>
        <end position="170"/>
    </location>
</feature>
<organism evidence="3 4">
    <name type="scientific">Crossiella cryophila</name>
    <dbReference type="NCBI Taxonomy" id="43355"/>
    <lineage>
        <taxon>Bacteria</taxon>
        <taxon>Bacillati</taxon>
        <taxon>Actinomycetota</taxon>
        <taxon>Actinomycetes</taxon>
        <taxon>Pseudonocardiales</taxon>
        <taxon>Pseudonocardiaceae</taxon>
        <taxon>Crossiella</taxon>
    </lineage>
</organism>
<dbReference type="Proteomes" id="UP000533598">
    <property type="component" value="Unassembled WGS sequence"/>
</dbReference>
<feature type="signal peptide" evidence="1">
    <location>
        <begin position="1"/>
        <end position="31"/>
    </location>
</feature>
<evidence type="ECO:0000256" key="1">
    <source>
        <dbReference type="SAM" id="SignalP"/>
    </source>
</evidence>
<evidence type="ECO:0000313" key="3">
    <source>
        <dbReference type="EMBL" id="MBB4677746.1"/>
    </source>
</evidence>
<dbReference type="InterPro" id="IPR025326">
    <property type="entry name" value="DUF4232"/>
</dbReference>
<name>A0A7W7CD56_9PSEU</name>
<sequence>MKLNLRRGFAVVAVLAATAAGGALWAGSAVANPTDQPCRAGQLDATLVAGSPGAGQRYASVQFTAKRGTACKLAGALPVTLQGAPGVTVVADNAGAPPVYLAGGKSAHIVLHWTGIGAPEQQQTPGSVTVGLPGRGAGVSTLRWDQGALDAFSEAHTLYVGAVQAGPAEY</sequence>
<evidence type="ECO:0000259" key="2">
    <source>
        <dbReference type="Pfam" id="PF14016"/>
    </source>
</evidence>
<keyword evidence="1" id="KW-0732">Signal</keyword>